<protein>
    <submittedName>
        <fullName evidence="2">Uncharacterized protein</fullName>
    </submittedName>
</protein>
<evidence type="ECO:0000256" key="1">
    <source>
        <dbReference type="SAM" id="Phobius"/>
    </source>
</evidence>
<gene>
    <name evidence="2" type="ORF">CXU22_10500</name>
</gene>
<evidence type="ECO:0000313" key="3">
    <source>
        <dbReference type="Proteomes" id="UP000236000"/>
    </source>
</evidence>
<dbReference type="AlphaFoldDB" id="A0A2N8HB40"/>
<keyword evidence="1" id="KW-0472">Membrane</keyword>
<sequence>MSKVQWEISNDEVTDRDTALRRLQEGTTGHVVCARDGACLQSYKEADGVYHCEIVFKTGGCCPPVFAAPEGVTGKELETLYDRFAGGDDFSFVEKEWEPLMAVEYRHRHNVMWFIFLFIALVIAAMAAYQHGWIG</sequence>
<keyword evidence="1" id="KW-1133">Transmembrane helix</keyword>
<dbReference type="RefSeq" id="WP_102715253.1">
    <property type="nucleotide sequence ID" value="NZ_CABMLK010000002.1"/>
</dbReference>
<evidence type="ECO:0000313" key="2">
    <source>
        <dbReference type="EMBL" id="PNC17063.1"/>
    </source>
</evidence>
<dbReference type="Proteomes" id="UP000236000">
    <property type="component" value="Unassembled WGS sequence"/>
</dbReference>
<comment type="caution">
    <text evidence="2">The sequence shown here is derived from an EMBL/GenBank/DDBJ whole genome shotgun (WGS) entry which is preliminary data.</text>
</comment>
<reference evidence="2 3" key="1">
    <citation type="journal article" date="2017" name="BMC Genomics">
        <title>Genome sequencing of 39 Akkermansia muciniphila isolates reveals its population structure, genomic and functional diverisity, and global distribution in mammalian gut microbiotas.</title>
        <authorList>
            <person name="Guo X."/>
            <person name="Li S."/>
            <person name="Zhang J."/>
            <person name="Wu F."/>
            <person name="Li X."/>
            <person name="Wu D."/>
            <person name="Zhang M."/>
            <person name="Ou Z."/>
            <person name="Jie Z."/>
            <person name="Yan Q."/>
            <person name="Li P."/>
            <person name="Yi J."/>
            <person name="Peng Y."/>
        </authorList>
    </citation>
    <scope>NUCLEOTIDE SEQUENCE [LARGE SCALE GENOMIC DNA]</scope>
    <source>
        <strain evidence="2 3">GP24</strain>
    </source>
</reference>
<keyword evidence="1" id="KW-0812">Transmembrane</keyword>
<dbReference type="EMBL" id="PJKA01000013">
    <property type="protein sequence ID" value="PNC17063.1"/>
    <property type="molecule type" value="Genomic_DNA"/>
</dbReference>
<name>A0A2N8HB40_9BACT</name>
<proteinExistence type="predicted"/>
<feature type="transmembrane region" description="Helical" evidence="1">
    <location>
        <begin position="111"/>
        <end position="129"/>
    </location>
</feature>
<accession>A0A2N8HB40</accession>
<organism evidence="2 3">
    <name type="scientific">Akkermansia muciniphila</name>
    <dbReference type="NCBI Taxonomy" id="239935"/>
    <lineage>
        <taxon>Bacteria</taxon>
        <taxon>Pseudomonadati</taxon>
        <taxon>Verrucomicrobiota</taxon>
        <taxon>Verrucomicrobiia</taxon>
        <taxon>Verrucomicrobiales</taxon>
        <taxon>Akkermansiaceae</taxon>
        <taxon>Akkermansia</taxon>
    </lineage>
</organism>